<name>A0ABV2NTQ6_9HYPH</name>
<feature type="compositionally biased region" description="Basic residues" evidence="1">
    <location>
        <begin position="80"/>
        <end position="92"/>
    </location>
</feature>
<comment type="caution">
    <text evidence="2">The sequence shown here is derived from an EMBL/GenBank/DDBJ whole genome shotgun (WGS) entry which is preliminary data.</text>
</comment>
<keyword evidence="3" id="KW-1185">Reference proteome</keyword>
<gene>
    <name evidence="2" type="ORF">ABIC20_007282</name>
</gene>
<dbReference type="Proteomes" id="UP001549119">
    <property type="component" value="Unassembled WGS sequence"/>
</dbReference>
<evidence type="ECO:0000256" key="1">
    <source>
        <dbReference type="SAM" id="MobiDB-lite"/>
    </source>
</evidence>
<reference evidence="2 3" key="1">
    <citation type="submission" date="2024-06" db="EMBL/GenBank/DDBJ databases">
        <title>Genomics of switchgrass bacterial isolates.</title>
        <authorList>
            <person name="Shade A."/>
        </authorList>
    </citation>
    <scope>NUCLEOTIDE SEQUENCE [LARGE SCALE GENOMIC DNA]</scope>
    <source>
        <strain evidence="2 3">PvP084</strain>
    </source>
</reference>
<evidence type="ECO:0000313" key="2">
    <source>
        <dbReference type="EMBL" id="MET3869897.1"/>
    </source>
</evidence>
<protein>
    <submittedName>
        <fullName evidence="2">Uncharacterized protein</fullName>
    </submittedName>
</protein>
<organism evidence="2 3">
    <name type="scientific">Methylobacterium radiotolerans</name>
    <dbReference type="NCBI Taxonomy" id="31998"/>
    <lineage>
        <taxon>Bacteria</taxon>
        <taxon>Pseudomonadati</taxon>
        <taxon>Pseudomonadota</taxon>
        <taxon>Alphaproteobacteria</taxon>
        <taxon>Hyphomicrobiales</taxon>
        <taxon>Methylobacteriaceae</taxon>
        <taxon>Methylobacterium</taxon>
    </lineage>
</organism>
<feature type="compositionally biased region" description="Low complexity" evidence="1">
    <location>
        <begin position="152"/>
        <end position="167"/>
    </location>
</feature>
<dbReference type="EMBL" id="JBEPNW010000007">
    <property type="protein sequence ID" value="MET3869897.1"/>
    <property type="molecule type" value="Genomic_DNA"/>
</dbReference>
<evidence type="ECO:0000313" key="3">
    <source>
        <dbReference type="Proteomes" id="UP001549119"/>
    </source>
</evidence>
<proteinExistence type="predicted"/>
<feature type="region of interest" description="Disordered" evidence="1">
    <location>
        <begin position="1"/>
        <end position="99"/>
    </location>
</feature>
<feature type="compositionally biased region" description="Low complexity" evidence="1">
    <location>
        <begin position="1"/>
        <end position="33"/>
    </location>
</feature>
<feature type="region of interest" description="Disordered" evidence="1">
    <location>
        <begin position="152"/>
        <end position="198"/>
    </location>
</feature>
<accession>A0ABV2NTQ6</accession>
<sequence>MTVARRAAAPARLPGHSRAAGSGRASVSSRISSQVRTPRSGRSAPGHPAPGTPASPHAEGPRVSSLRGATRGREGPIPMRGHRSKPRHHRAQSARPSCRWITFADEASTGTDGLDPPGGLWQQRKAQATNALGLWAAAVLRSAAREVRAALRRSSSGSACAGAADGSPGRASTRIRPTGPLPPASDSPVRGRHADEPVDRVIPVAEGCFLQAL</sequence>